<evidence type="ECO:0000313" key="3">
    <source>
        <dbReference type="Proteomes" id="UP000198823"/>
    </source>
</evidence>
<organism evidence="2 3">
    <name type="scientific">Bhargavaea beijingensis</name>
    <dbReference type="NCBI Taxonomy" id="426756"/>
    <lineage>
        <taxon>Bacteria</taxon>
        <taxon>Bacillati</taxon>
        <taxon>Bacillota</taxon>
        <taxon>Bacilli</taxon>
        <taxon>Bacillales</taxon>
        <taxon>Caryophanaceae</taxon>
        <taxon>Bhargavaea</taxon>
    </lineage>
</organism>
<name>A0A1G7CV43_9BACL</name>
<keyword evidence="1" id="KW-0472">Membrane</keyword>
<dbReference type="NCBIfam" id="NF041002">
    <property type="entry name" value="pilin_ComGF"/>
    <property type="match status" value="1"/>
</dbReference>
<keyword evidence="1" id="KW-0812">Transmembrane</keyword>
<dbReference type="InterPro" id="IPR016977">
    <property type="entry name" value="ComGF"/>
</dbReference>
<feature type="transmembrane region" description="Helical" evidence="1">
    <location>
        <begin position="25"/>
        <end position="46"/>
    </location>
</feature>
<dbReference type="EMBL" id="FNAR01000008">
    <property type="protein sequence ID" value="SDE43101.1"/>
    <property type="molecule type" value="Genomic_DNA"/>
</dbReference>
<gene>
    <name evidence="2" type="ORF">SAMN04488126_108131</name>
</gene>
<accession>A0A1G7CV43</accession>
<sequence length="161" mass="18131">MFHTRQPPDGSHAAMNRTDEAGYTFIEALLHLAIFSVFFILFAGFFRYSAGLVHHIGDPSSVEWEQFRYELADYLKDVDGVQVGEQGSLLRVVRQDKVTEISHYPVQSMVRKRVNGEGHEPMLTGVRSVSISVSENILSLRAVFVDGTERGTMHHLLPAEK</sequence>
<evidence type="ECO:0000256" key="1">
    <source>
        <dbReference type="SAM" id="Phobius"/>
    </source>
</evidence>
<keyword evidence="1" id="KW-1133">Transmembrane helix</keyword>
<dbReference type="Pfam" id="PF15980">
    <property type="entry name" value="ComGF"/>
    <property type="match status" value="1"/>
</dbReference>
<evidence type="ECO:0000313" key="2">
    <source>
        <dbReference type="EMBL" id="SDE43101.1"/>
    </source>
</evidence>
<protein>
    <submittedName>
        <fullName evidence="2">Putative Competence protein ComGF</fullName>
    </submittedName>
</protein>
<dbReference type="AlphaFoldDB" id="A0A1G7CV43"/>
<reference evidence="2 3" key="1">
    <citation type="submission" date="2016-10" db="EMBL/GenBank/DDBJ databases">
        <authorList>
            <person name="de Groot N.N."/>
        </authorList>
    </citation>
    <scope>NUCLEOTIDE SEQUENCE [LARGE SCALE GENOMIC DNA]</scope>
    <source>
        <strain evidence="2 3">CGMCC 1.6762</strain>
    </source>
</reference>
<dbReference type="Proteomes" id="UP000198823">
    <property type="component" value="Unassembled WGS sequence"/>
</dbReference>
<dbReference type="STRING" id="426756.SAMN04488126_108131"/>
<proteinExistence type="predicted"/>